<keyword evidence="5 8" id="KW-0812">Transmembrane</keyword>
<comment type="similarity">
    <text evidence="2">Belongs to the EamA transporter family.</text>
</comment>
<protein>
    <submittedName>
        <fullName evidence="10">EamA family transporter RarD</fullName>
    </submittedName>
</protein>
<dbReference type="InterPro" id="IPR000620">
    <property type="entry name" value="EamA_dom"/>
</dbReference>
<name>A0ABT3H2N6_9RHOB</name>
<organism evidence="10 11">
    <name type="scientific">Pararhodobacter zhoushanensis</name>
    <dbReference type="NCBI Taxonomy" id="2479545"/>
    <lineage>
        <taxon>Bacteria</taxon>
        <taxon>Pseudomonadati</taxon>
        <taxon>Pseudomonadota</taxon>
        <taxon>Alphaproteobacteria</taxon>
        <taxon>Rhodobacterales</taxon>
        <taxon>Paracoccaceae</taxon>
        <taxon>Pararhodobacter</taxon>
    </lineage>
</organism>
<feature type="transmembrane region" description="Helical" evidence="8">
    <location>
        <begin position="214"/>
        <end position="240"/>
    </location>
</feature>
<dbReference type="Pfam" id="PF00892">
    <property type="entry name" value="EamA"/>
    <property type="match status" value="1"/>
</dbReference>
<evidence type="ECO:0000313" key="10">
    <source>
        <dbReference type="EMBL" id="MCW1933958.1"/>
    </source>
</evidence>
<dbReference type="InterPro" id="IPR004626">
    <property type="entry name" value="RarD"/>
</dbReference>
<feature type="transmembrane region" description="Helical" evidence="8">
    <location>
        <begin position="252"/>
        <end position="270"/>
    </location>
</feature>
<evidence type="ECO:0000256" key="3">
    <source>
        <dbReference type="ARBA" id="ARBA00022448"/>
    </source>
</evidence>
<evidence type="ECO:0000256" key="5">
    <source>
        <dbReference type="ARBA" id="ARBA00022692"/>
    </source>
</evidence>
<keyword evidence="7 8" id="KW-0472">Membrane</keyword>
<keyword evidence="4" id="KW-1003">Cell membrane</keyword>
<gene>
    <name evidence="10" type="primary">rarD</name>
    <name evidence="10" type="ORF">OKW52_17270</name>
</gene>
<feature type="transmembrane region" description="Helical" evidence="8">
    <location>
        <begin position="48"/>
        <end position="69"/>
    </location>
</feature>
<feature type="transmembrane region" description="Helical" evidence="8">
    <location>
        <begin position="160"/>
        <end position="176"/>
    </location>
</feature>
<reference evidence="10 11" key="1">
    <citation type="submission" date="2022-10" db="EMBL/GenBank/DDBJ databases">
        <title>Pararhodobacter sp. nov., isolated from marine algae.</title>
        <authorList>
            <person name="Choi B.J."/>
            <person name="Kim J.M."/>
            <person name="Lee J.K."/>
            <person name="Choi D.G."/>
            <person name="Jeon C.O."/>
        </authorList>
    </citation>
    <scope>NUCLEOTIDE SEQUENCE [LARGE SCALE GENOMIC DNA]</scope>
    <source>
        <strain evidence="10 11">ZQ420</strain>
    </source>
</reference>
<feature type="domain" description="EamA" evidence="9">
    <location>
        <begin position="17"/>
        <end position="153"/>
    </location>
</feature>
<dbReference type="RefSeq" id="WP_264417391.1">
    <property type="nucleotide sequence ID" value="NZ_JAPDFL010000001.1"/>
</dbReference>
<feature type="transmembrane region" description="Helical" evidence="8">
    <location>
        <begin position="18"/>
        <end position="36"/>
    </location>
</feature>
<keyword evidence="6 8" id="KW-1133">Transmembrane helix</keyword>
<evidence type="ECO:0000256" key="6">
    <source>
        <dbReference type="ARBA" id="ARBA00022989"/>
    </source>
</evidence>
<evidence type="ECO:0000313" key="11">
    <source>
        <dbReference type="Proteomes" id="UP001208938"/>
    </source>
</evidence>
<dbReference type="InterPro" id="IPR037185">
    <property type="entry name" value="EmrE-like"/>
</dbReference>
<evidence type="ECO:0000256" key="4">
    <source>
        <dbReference type="ARBA" id="ARBA00022475"/>
    </source>
</evidence>
<dbReference type="NCBIfam" id="TIGR00688">
    <property type="entry name" value="rarD"/>
    <property type="match status" value="1"/>
</dbReference>
<feature type="transmembrane region" description="Helical" evidence="8">
    <location>
        <begin position="137"/>
        <end position="154"/>
    </location>
</feature>
<evidence type="ECO:0000256" key="2">
    <source>
        <dbReference type="ARBA" id="ARBA00007362"/>
    </source>
</evidence>
<dbReference type="Proteomes" id="UP001208938">
    <property type="component" value="Unassembled WGS sequence"/>
</dbReference>
<evidence type="ECO:0000259" key="9">
    <source>
        <dbReference type="Pfam" id="PF00892"/>
    </source>
</evidence>
<feature type="transmembrane region" description="Helical" evidence="8">
    <location>
        <begin position="81"/>
        <end position="101"/>
    </location>
</feature>
<dbReference type="PANTHER" id="PTHR22911:SF137">
    <property type="entry name" value="SOLUTE CARRIER FAMILY 35 MEMBER G2-RELATED"/>
    <property type="match status" value="1"/>
</dbReference>
<evidence type="ECO:0000256" key="7">
    <source>
        <dbReference type="ARBA" id="ARBA00023136"/>
    </source>
</evidence>
<accession>A0ABT3H2N6</accession>
<feature type="transmembrane region" description="Helical" evidence="8">
    <location>
        <begin position="188"/>
        <end position="208"/>
    </location>
</feature>
<dbReference type="EMBL" id="JAPDFL010000001">
    <property type="protein sequence ID" value="MCW1933958.1"/>
    <property type="molecule type" value="Genomic_DNA"/>
</dbReference>
<feature type="transmembrane region" description="Helical" evidence="8">
    <location>
        <begin position="276"/>
        <end position="294"/>
    </location>
</feature>
<dbReference type="SUPFAM" id="SSF103481">
    <property type="entry name" value="Multidrug resistance efflux transporter EmrE"/>
    <property type="match status" value="2"/>
</dbReference>
<feature type="transmembrane region" description="Helical" evidence="8">
    <location>
        <begin position="113"/>
        <end position="130"/>
    </location>
</feature>
<comment type="subcellular location">
    <subcellularLocation>
        <location evidence="1">Cell membrane</location>
        <topology evidence="1">Multi-pass membrane protein</topology>
    </subcellularLocation>
</comment>
<comment type="caution">
    <text evidence="10">The sequence shown here is derived from an EMBL/GenBank/DDBJ whole genome shotgun (WGS) entry which is preliminary data.</text>
</comment>
<evidence type="ECO:0000256" key="1">
    <source>
        <dbReference type="ARBA" id="ARBA00004651"/>
    </source>
</evidence>
<dbReference type="PANTHER" id="PTHR22911">
    <property type="entry name" value="ACYL-MALONYL CONDENSING ENZYME-RELATED"/>
    <property type="match status" value="1"/>
</dbReference>
<evidence type="ECO:0000256" key="8">
    <source>
        <dbReference type="SAM" id="Phobius"/>
    </source>
</evidence>
<proteinExistence type="inferred from homology"/>
<sequence>MAVEAETGLAEEGDSLKGFLLALSAYLLWGILPLYLSLFDSVGLVEVLAHRVIWSVPVALVILLVLGRTGDLRRALVSPRLLAMAGLTALLVTVNWGVYLYAIQTDQVLDAALGYYINPLFSVFLAAVFLRERLSLWQGLAVALAVAAVVVLTVEAGRLPLISLALTGSWGLYAFFKRALPIGPNQGFTLEVILLSPVALAYLAWLWTQGSMSFGYAGAGLTALLMGAGVITAVPLMLYANGAKRLTLSTMALMQYIVPTLVFLAAVWVFGETFDGAKLVAFPMIWAALVVYTIDTLRRRR</sequence>
<keyword evidence="11" id="KW-1185">Reference proteome</keyword>
<keyword evidence="3" id="KW-0813">Transport</keyword>